<dbReference type="Pfam" id="PF07730">
    <property type="entry name" value="HisKA_3"/>
    <property type="match status" value="1"/>
</dbReference>
<dbReference type="SUPFAM" id="SSF55874">
    <property type="entry name" value="ATPase domain of HSP90 chaperone/DNA topoisomerase II/histidine kinase"/>
    <property type="match status" value="1"/>
</dbReference>
<evidence type="ECO:0000256" key="4">
    <source>
        <dbReference type="ARBA" id="ARBA00022553"/>
    </source>
</evidence>
<evidence type="ECO:0000256" key="9">
    <source>
        <dbReference type="ARBA" id="ARBA00022840"/>
    </source>
</evidence>
<dbReference type="GO" id="GO:0046983">
    <property type="term" value="F:protein dimerization activity"/>
    <property type="evidence" value="ECO:0007669"/>
    <property type="project" value="InterPro"/>
</dbReference>
<proteinExistence type="predicted"/>
<dbReference type="GO" id="GO:0000155">
    <property type="term" value="F:phosphorelay sensor kinase activity"/>
    <property type="evidence" value="ECO:0007669"/>
    <property type="project" value="InterPro"/>
</dbReference>
<gene>
    <name evidence="17" type="ORF">AVDCRST_MAG30-191</name>
</gene>
<evidence type="ECO:0000256" key="11">
    <source>
        <dbReference type="ARBA" id="ARBA00023012"/>
    </source>
</evidence>
<evidence type="ECO:0000256" key="14">
    <source>
        <dbReference type="SAM" id="Phobius"/>
    </source>
</evidence>
<dbReference type="GO" id="GO:0016020">
    <property type="term" value="C:membrane"/>
    <property type="evidence" value="ECO:0007669"/>
    <property type="project" value="UniProtKB-SubCell"/>
</dbReference>
<dbReference type="Gene3D" id="3.30.565.10">
    <property type="entry name" value="Histidine kinase-like ATPase, C-terminal domain"/>
    <property type="match status" value="1"/>
</dbReference>
<dbReference type="SMART" id="SM00387">
    <property type="entry name" value="HATPase_c"/>
    <property type="match status" value="1"/>
</dbReference>
<evidence type="ECO:0000256" key="2">
    <source>
        <dbReference type="ARBA" id="ARBA00004370"/>
    </source>
</evidence>
<evidence type="ECO:0000256" key="13">
    <source>
        <dbReference type="SAM" id="MobiDB-lite"/>
    </source>
</evidence>
<keyword evidence="5" id="KW-0808">Transferase</keyword>
<dbReference type="SMART" id="SM00304">
    <property type="entry name" value="HAMP"/>
    <property type="match status" value="1"/>
</dbReference>
<accession>A0A6J4RLN9</accession>
<evidence type="ECO:0000256" key="5">
    <source>
        <dbReference type="ARBA" id="ARBA00022679"/>
    </source>
</evidence>
<dbReference type="InterPro" id="IPR036890">
    <property type="entry name" value="HATPase_C_sf"/>
</dbReference>
<dbReference type="InterPro" id="IPR011712">
    <property type="entry name" value="Sig_transdc_His_kin_sub3_dim/P"/>
</dbReference>
<dbReference type="PANTHER" id="PTHR24421:SF10">
    <property type="entry name" value="NITRATE_NITRITE SENSOR PROTEIN NARQ"/>
    <property type="match status" value="1"/>
</dbReference>
<feature type="domain" description="HAMP" evidence="16">
    <location>
        <begin position="61"/>
        <end position="118"/>
    </location>
</feature>
<dbReference type="Pfam" id="PF02518">
    <property type="entry name" value="HATPase_c"/>
    <property type="match status" value="1"/>
</dbReference>
<feature type="domain" description="Histidine kinase" evidence="15">
    <location>
        <begin position="138"/>
        <end position="330"/>
    </location>
</feature>
<dbReference type="CDD" id="cd16917">
    <property type="entry name" value="HATPase_UhpB-NarQ-NarX-like"/>
    <property type="match status" value="1"/>
</dbReference>
<evidence type="ECO:0000256" key="10">
    <source>
        <dbReference type="ARBA" id="ARBA00022989"/>
    </source>
</evidence>
<comment type="catalytic activity">
    <reaction evidence="1">
        <text>ATP + protein L-histidine = ADP + protein N-phospho-L-histidine.</text>
        <dbReference type="EC" id="2.7.13.3"/>
    </reaction>
</comment>
<evidence type="ECO:0000256" key="1">
    <source>
        <dbReference type="ARBA" id="ARBA00000085"/>
    </source>
</evidence>
<organism evidence="17">
    <name type="scientific">uncultured Solirubrobacteraceae bacterium</name>
    <dbReference type="NCBI Taxonomy" id="1162706"/>
    <lineage>
        <taxon>Bacteria</taxon>
        <taxon>Bacillati</taxon>
        <taxon>Actinomycetota</taxon>
        <taxon>Thermoleophilia</taxon>
        <taxon>Solirubrobacterales</taxon>
        <taxon>Solirubrobacteraceae</taxon>
        <taxon>environmental samples</taxon>
    </lineage>
</organism>
<comment type="subcellular location">
    <subcellularLocation>
        <location evidence="2">Membrane</location>
    </subcellularLocation>
</comment>
<dbReference type="Gene3D" id="1.20.5.1930">
    <property type="match status" value="1"/>
</dbReference>
<protein>
    <recommendedName>
        <fullName evidence="3">histidine kinase</fullName>
        <ecNumber evidence="3">2.7.13.3</ecNumber>
    </recommendedName>
</protein>
<dbReference type="PANTHER" id="PTHR24421">
    <property type="entry name" value="NITRATE/NITRITE SENSOR PROTEIN NARX-RELATED"/>
    <property type="match status" value="1"/>
</dbReference>
<keyword evidence="11" id="KW-0902">Two-component regulatory system</keyword>
<dbReference type="PROSITE" id="PS50109">
    <property type="entry name" value="HIS_KIN"/>
    <property type="match status" value="1"/>
</dbReference>
<dbReference type="EC" id="2.7.13.3" evidence="3"/>
<keyword evidence="8" id="KW-0418">Kinase</keyword>
<feature type="transmembrane region" description="Helical" evidence="14">
    <location>
        <begin position="41"/>
        <end position="60"/>
    </location>
</feature>
<keyword evidence="10 14" id="KW-1133">Transmembrane helix</keyword>
<evidence type="ECO:0000256" key="7">
    <source>
        <dbReference type="ARBA" id="ARBA00022741"/>
    </source>
</evidence>
<evidence type="ECO:0000313" key="17">
    <source>
        <dbReference type="EMBL" id="CAA9472210.1"/>
    </source>
</evidence>
<evidence type="ECO:0000256" key="12">
    <source>
        <dbReference type="SAM" id="Coils"/>
    </source>
</evidence>
<sequence>MRQRTLLTQVLAVNVLLVGITAFVAASVAGDRLVEATSSEGMLLLALCVSCAVLLNSLLLRRRLAPIEALVACMDAADLHGGPEGVSRATVPGRASREVQRLAARFNAMLARLEEERRHAGSAVLRAQEQERGRLAQDLHDEVNQALTGILLRLEATIGDAPDGLRAELRETKTLANQAMDELLTLARQLRPTALDDHGLVAALASQVADFGDRAQIKATFERHGVLPPLTNEQQLVIYRITQESLSNIAQHAGARTVTVTLSFVGRTVLRITDDGGGFTPGYSPSGAPQGRPGGLGLSGMRERALLVGGDFSIYSRPGGGTTIELTLGA</sequence>
<dbReference type="InterPro" id="IPR003594">
    <property type="entry name" value="HATPase_dom"/>
</dbReference>
<dbReference type="GO" id="GO:0005524">
    <property type="term" value="F:ATP binding"/>
    <property type="evidence" value="ECO:0007669"/>
    <property type="project" value="UniProtKB-KW"/>
</dbReference>
<keyword evidence="14" id="KW-0472">Membrane</keyword>
<name>A0A6J4RLN9_9ACTN</name>
<feature type="coiled-coil region" evidence="12">
    <location>
        <begin position="96"/>
        <end position="130"/>
    </location>
</feature>
<dbReference type="InterPro" id="IPR050482">
    <property type="entry name" value="Sensor_HK_TwoCompSys"/>
</dbReference>
<reference evidence="17" key="1">
    <citation type="submission" date="2020-02" db="EMBL/GenBank/DDBJ databases">
        <authorList>
            <person name="Meier V. D."/>
        </authorList>
    </citation>
    <scope>NUCLEOTIDE SEQUENCE</scope>
    <source>
        <strain evidence="17">AVDCRST_MAG30</strain>
    </source>
</reference>
<dbReference type="PROSITE" id="PS50885">
    <property type="entry name" value="HAMP"/>
    <property type="match status" value="1"/>
</dbReference>
<keyword evidence="6 14" id="KW-0812">Transmembrane</keyword>
<keyword evidence="9" id="KW-0067">ATP-binding</keyword>
<dbReference type="AlphaFoldDB" id="A0A6J4RLN9"/>
<keyword evidence="4" id="KW-0597">Phosphoprotein</keyword>
<evidence type="ECO:0000256" key="6">
    <source>
        <dbReference type="ARBA" id="ARBA00022692"/>
    </source>
</evidence>
<dbReference type="InterPro" id="IPR005467">
    <property type="entry name" value="His_kinase_dom"/>
</dbReference>
<feature type="region of interest" description="Disordered" evidence="13">
    <location>
        <begin position="276"/>
        <end position="295"/>
    </location>
</feature>
<keyword evidence="7" id="KW-0547">Nucleotide-binding</keyword>
<evidence type="ECO:0000256" key="8">
    <source>
        <dbReference type="ARBA" id="ARBA00022777"/>
    </source>
</evidence>
<keyword evidence="12" id="KW-0175">Coiled coil</keyword>
<evidence type="ECO:0000259" key="16">
    <source>
        <dbReference type="PROSITE" id="PS50885"/>
    </source>
</evidence>
<dbReference type="EMBL" id="CADCVS010000037">
    <property type="protein sequence ID" value="CAA9472210.1"/>
    <property type="molecule type" value="Genomic_DNA"/>
</dbReference>
<evidence type="ECO:0000259" key="15">
    <source>
        <dbReference type="PROSITE" id="PS50109"/>
    </source>
</evidence>
<dbReference type="InterPro" id="IPR003660">
    <property type="entry name" value="HAMP_dom"/>
</dbReference>
<evidence type="ECO:0000256" key="3">
    <source>
        <dbReference type="ARBA" id="ARBA00012438"/>
    </source>
</evidence>